<evidence type="ECO:0000256" key="2">
    <source>
        <dbReference type="SAM" id="SignalP"/>
    </source>
</evidence>
<dbReference type="Proteomes" id="UP000325577">
    <property type="component" value="Linkage Group LG18"/>
</dbReference>
<evidence type="ECO:0000256" key="1">
    <source>
        <dbReference type="SAM" id="MobiDB-lite"/>
    </source>
</evidence>
<reference evidence="3 4" key="1">
    <citation type="submission" date="2019-09" db="EMBL/GenBank/DDBJ databases">
        <title>A chromosome-level genome assembly of the Chinese tupelo Nyssa sinensis.</title>
        <authorList>
            <person name="Yang X."/>
            <person name="Kang M."/>
            <person name="Yang Y."/>
            <person name="Xiong H."/>
            <person name="Wang M."/>
            <person name="Zhang Z."/>
            <person name="Wang Z."/>
            <person name="Wu H."/>
            <person name="Ma T."/>
            <person name="Liu J."/>
            <person name="Xi Z."/>
        </authorList>
    </citation>
    <scope>NUCLEOTIDE SEQUENCE [LARGE SCALE GENOMIC DNA]</scope>
    <source>
        <strain evidence="3">J267</strain>
        <tissue evidence="3">Leaf</tissue>
    </source>
</reference>
<keyword evidence="2" id="KW-0732">Signal</keyword>
<evidence type="ECO:0000313" key="3">
    <source>
        <dbReference type="EMBL" id="KAA8533985.1"/>
    </source>
</evidence>
<name>A0A5J5ASB7_9ASTE</name>
<gene>
    <name evidence="3" type="ORF">F0562_031502</name>
</gene>
<proteinExistence type="predicted"/>
<feature type="signal peptide" evidence="2">
    <location>
        <begin position="1"/>
        <end position="26"/>
    </location>
</feature>
<feature type="chain" id="PRO_5023807634" evidence="2">
    <location>
        <begin position="27"/>
        <end position="196"/>
    </location>
</feature>
<feature type="region of interest" description="Disordered" evidence="1">
    <location>
        <begin position="175"/>
        <end position="196"/>
    </location>
</feature>
<keyword evidence="4" id="KW-1185">Reference proteome</keyword>
<evidence type="ECO:0000313" key="4">
    <source>
        <dbReference type="Proteomes" id="UP000325577"/>
    </source>
</evidence>
<dbReference type="OrthoDB" id="1937538at2759"/>
<organism evidence="3 4">
    <name type="scientific">Nyssa sinensis</name>
    <dbReference type="NCBI Taxonomy" id="561372"/>
    <lineage>
        <taxon>Eukaryota</taxon>
        <taxon>Viridiplantae</taxon>
        <taxon>Streptophyta</taxon>
        <taxon>Embryophyta</taxon>
        <taxon>Tracheophyta</taxon>
        <taxon>Spermatophyta</taxon>
        <taxon>Magnoliopsida</taxon>
        <taxon>eudicotyledons</taxon>
        <taxon>Gunneridae</taxon>
        <taxon>Pentapetalae</taxon>
        <taxon>asterids</taxon>
        <taxon>Cornales</taxon>
        <taxon>Nyssaceae</taxon>
        <taxon>Nyssa</taxon>
    </lineage>
</organism>
<accession>A0A5J5ASB7</accession>
<sequence>MAKPINICHVTATIFFFLIISQLSSARILNSFSSNNLAATELALNLALPGDSVSASSAGAPEKDSSQHVLPCEMDSNKNFHMDIPAPERLSEKYGRLLSSARILNSFSSNNLAATELALNLALPDDSVSASSAGAPEKDSSQHALPCEMDSNKNFHMDILAPERLSGKYGRLVLNMLPKGPQPPSGPSKGGNNINN</sequence>
<dbReference type="EMBL" id="CM018041">
    <property type="protein sequence ID" value="KAA8533985.1"/>
    <property type="molecule type" value="Genomic_DNA"/>
</dbReference>
<protein>
    <submittedName>
        <fullName evidence="3">Uncharacterized protein</fullName>
    </submittedName>
</protein>
<feature type="region of interest" description="Disordered" evidence="1">
    <location>
        <begin position="128"/>
        <end position="148"/>
    </location>
</feature>
<dbReference type="AlphaFoldDB" id="A0A5J5ASB7"/>